<comment type="caution">
    <text evidence="6">The sequence shown here is derived from an EMBL/GenBank/DDBJ whole genome shotgun (WGS) entry which is preliminary data.</text>
</comment>
<keyword evidence="3" id="KW-0539">Nucleus</keyword>
<dbReference type="GO" id="GO:0042393">
    <property type="term" value="F:histone binding"/>
    <property type="evidence" value="ECO:0007669"/>
    <property type="project" value="TreeGrafter"/>
</dbReference>
<dbReference type="AlphaFoldDB" id="A0AAN9VI10"/>
<feature type="compositionally biased region" description="Basic residues" evidence="4">
    <location>
        <begin position="191"/>
        <end position="206"/>
    </location>
</feature>
<evidence type="ECO:0000259" key="5">
    <source>
        <dbReference type="Pfam" id="PF03066"/>
    </source>
</evidence>
<name>A0AAN9VI10_9ORTH</name>
<dbReference type="GO" id="GO:0005737">
    <property type="term" value="C:cytoplasm"/>
    <property type="evidence" value="ECO:0007669"/>
    <property type="project" value="TreeGrafter"/>
</dbReference>
<protein>
    <recommendedName>
        <fullName evidence="5">Nucleoplasmin core domain-containing protein</fullName>
    </recommendedName>
</protein>
<dbReference type="EMBL" id="JAZDUA010000301">
    <property type="protein sequence ID" value="KAK7861752.1"/>
    <property type="molecule type" value="Genomic_DNA"/>
</dbReference>
<dbReference type="Pfam" id="PF03066">
    <property type="entry name" value="Nucleoplasmin"/>
    <property type="match status" value="1"/>
</dbReference>
<evidence type="ECO:0000313" key="6">
    <source>
        <dbReference type="EMBL" id="KAK7861752.1"/>
    </source>
</evidence>
<keyword evidence="7" id="KW-1185">Reference proteome</keyword>
<dbReference type="GO" id="GO:0005730">
    <property type="term" value="C:nucleolus"/>
    <property type="evidence" value="ECO:0007669"/>
    <property type="project" value="TreeGrafter"/>
</dbReference>
<dbReference type="Gene3D" id="2.60.120.340">
    <property type="entry name" value="Nucleoplasmin core domain"/>
    <property type="match status" value="1"/>
</dbReference>
<dbReference type="PANTHER" id="PTHR22747">
    <property type="entry name" value="NUCLEOPLASMIN"/>
    <property type="match status" value="1"/>
</dbReference>
<evidence type="ECO:0000256" key="3">
    <source>
        <dbReference type="ARBA" id="ARBA00023242"/>
    </source>
</evidence>
<dbReference type="Proteomes" id="UP001378592">
    <property type="component" value="Unassembled WGS sequence"/>
</dbReference>
<dbReference type="GO" id="GO:0003723">
    <property type="term" value="F:RNA binding"/>
    <property type="evidence" value="ECO:0007669"/>
    <property type="project" value="TreeGrafter"/>
</dbReference>
<dbReference type="InterPro" id="IPR024057">
    <property type="entry name" value="Nucleoplasmin_core_dom"/>
</dbReference>
<feature type="compositionally biased region" description="Acidic residues" evidence="4">
    <location>
        <begin position="178"/>
        <end position="187"/>
    </location>
</feature>
<dbReference type="InterPro" id="IPR004301">
    <property type="entry name" value="Nucleoplasmin"/>
</dbReference>
<dbReference type="InterPro" id="IPR036824">
    <property type="entry name" value="Nucleoplasmin_core_dom_sf"/>
</dbReference>
<dbReference type="GO" id="GO:0006338">
    <property type="term" value="P:chromatin remodeling"/>
    <property type="evidence" value="ECO:0007669"/>
    <property type="project" value="TreeGrafter"/>
</dbReference>
<feature type="domain" description="Nucleoplasmin core" evidence="5">
    <location>
        <begin position="6"/>
        <end position="114"/>
    </location>
</feature>
<sequence>MVEEYFWGLTLEGGESASTGSWDPESDAAEGSKFDIQSDQTLVVRQAVLGAKAKPDELNIVEVSVMGFNKNMKIPVIRLKIGEQTQCRLDLTFPDPPVTFTLVEGSGPVHICGNIGVASGPLNELEEEEDEVDDDLDEEEDENAEESEDDLQNKAGDKKRKVAANANGKNKKIKLEEINDNEGDEEDEIKKKKLAAGKKDKLKKQK</sequence>
<evidence type="ECO:0000313" key="7">
    <source>
        <dbReference type="Proteomes" id="UP001378592"/>
    </source>
</evidence>
<evidence type="ECO:0000256" key="4">
    <source>
        <dbReference type="SAM" id="MobiDB-lite"/>
    </source>
</evidence>
<evidence type="ECO:0000256" key="2">
    <source>
        <dbReference type="ARBA" id="ARBA00010744"/>
    </source>
</evidence>
<dbReference type="PANTHER" id="PTHR22747:SF18">
    <property type="entry name" value="GEO09167P1-RELATED"/>
    <property type="match status" value="1"/>
</dbReference>
<feature type="compositionally biased region" description="Acidic residues" evidence="4">
    <location>
        <begin position="130"/>
        <end position="150"/>
    </location>
</feature>
<reference evidence="6 7" key="1">
    <citation type="submission" date="2024-03" db="EMBL/GenBank/DDBJ databases">
        <title>The genome assembly and annotation of the cricket Gryllus longicercus Weissman &amp; Gray.</title>
        <authorList>
            <person name="Szrajer S."/>
            <person name="Gray D."/>
            <person name="Ylla G."/>
        </authorList>
    </citation>
    <scope>NUCLEOTIDE SEQUENCE [LARGE SCALE GENOMIC DNA]</scope>
    <source>
        <strain evidence="6">DAG 2021-001</strain>
        <tissue evidence="6">Whole body minus gut</tissue>
    </source>
</reference>
<proteinExistence type="inferred from homology"/>
<dbReference type="GO" id="GO:0003682">
    <property type="term" value="F:chromatin binding"/>
    <property type="evidence" value="ECO:0007669"/>
    <property type="project" value="TreeGrafter"/>
</dbReference>
<comment type="subcellular location">
    <subcellularLocation>
        <location evidence="1">Nucleus</location>
    </subcellularLocation>
</comment>
<accession>A0AAN9VI10</accession>
<feature type="region of interest" description="Disordered" evidence="4">
    <location>
        <begin position="130"/>
        <end position="206"/>
    </location>
</feature>
<dbReference type="SUPFAM" id="SSF69203">
    <property type="entry name" value="Nucleoplasmin-like core domain"/>
    <property type="match status" value="1"/>
</dbReference>
<evidence type="ECO:0000256" key="1">
    <source>
        <dbReference type="ARBA" id="ARBA00004123"/>
    </source>
</evidence>
<organism evidence="6 7">
    <name type="scientific">Gryllus longicercus</name>
    <dbReference type="NCBI Taxonomy" id="2509291"/>
    <lineage>
        <taxon>Eukaryota</taxon>
        <taxon>Metazoa</taxon>
        <taxon>Ecdysozoa</taxon>
        <taxon>Arthropoda</taxon>
        <taxon>Hexapoda</taxon>
        <taxon>Insecta</taxon>
        <taxon>Pterygota</taxon>
        <taxon>Neoptera</taxon>
        <taxon>Polyneoptera</taxon>
        <taxon>Orthoptera</taxon>
        <taxon>Ensifera</taxon>
        <taxon>Gryllidea</taxon>
        <taxon>Grylloidea</taxon>
        <taxon>Gryllidae</taxon>
        <taxon>Gryllinae</taxon>
        <taxon>Gryllus</taxon>
    </lineage>
</organism>
<dbReference type="GO" id="GO:0005654">
    <property type="term" value="C:nucleoplasm"/>
    <property type="evidence" value="ECO:0007669"/>
    <property type="project" value="TreeGrafter"/>
</dbReference>
<gene>
    <name evidence="6" type="ORF">R5R35_002487</name>
</gene>
<comment type="similarity">
    <text evidence="2">Belongs to the nucleoplasmin family.</text>
</comment>